<dbReference type="PANTHER" id="PTHR10426">
    <property type="entry name" value="STRICTOSIDINE SYNTHASE-RELATED"/>
    <property type="match status" value="1"/>
</dbReference>
<sequence length="410" mass="46018">MSEGVRQRRPLQMDSNVKHEDTKQPAKSLSFKRTLYASFISCIVTLSLIIWLLPSPIEPVAYSMPEPPSFEGPLTPNDHLQKADRLYENKILGAESLVIDGDHVYTGTEDGKIVDIHKGTIRTIAKLGRDPCGRFEDEPTCGRPLGMKLDHEGYLIVVDSYLGLFKVNVATGDVYLLWPSTAPINGKVPRFLNDLYIMPDGLIYITESSTKWQWRHNRFNLLEANNTGRLLSYDPNTNITTELATGFAFANGIQLTVNGDALLICETATARIMKYNLVGPNAGKVEVFADNLPGLPDNIRRSSSGGYWVGFAVIRRKEQFSLIDFTAPRPWLRKLVTKFLSQESIMRFIPKYGLIAEFNDKGEIVRSLHDSTGTKVPDVSEVEDHDGVLYLGSYGLPYLSKLYLQRIKNE</sequence>
<dbReference type="Pfam" id="PF03088">
    <property type="entry name" value="Str_synth"/>
    <property type="match status" value="1"/>
</dbReference>
<accession>A0ABD3WNW1</accession>
<dbReference type="Gene3D" id="2.120.10.30">
    <property type="entry name" value="TolB, C-terminal domain"/>
    <property type="match status" value="1"/>
</dbReference>
<gene>
    <name evidence="7" type="ORF">ACJMK2_037434</name>
</gene>
<evidence type="ECO:0000256" key="5">
    <source>
        <dbReference type="SAM" id="Phobius"/>
    </source>
</evidence>
<feature type="region of interest" description="Disordered" evidence="4">
    <location>
        <begin position="1"/>
        <end position="24"/>
    </location>
</feature>
<keyword evidence="5" id="KW-0472">Membrane</keyword>
<name>A0ABD3WNW1_SINWO</name>
<feature type="transmembrane region" description="Helical" evidence="5">
    <location>
        <begin position="34"/>
        <end position="53"/>
    </location>
</feature>
<feature type="domain" description="Strictosidine synthase conserved region" evidence="6">
    <location>
        <begin position="193"/>
        <end position="277"/>
    </location>
</feature>
<evidence type="ECO:0000256" key="3">
    <source>
        <dbReference type="ARBA" id="ARBA00023180"/>
    </source>
</evidence>
<comment type="similarity">
    <text evidence="1">Belongs to the strictosidine synthase family.</text>
</comment>
<dbReference type="Pfam" id="PF20067">
    <property type="entry name" value="SSL_N"/>
    <property type="match status" value="1"/>
</dbReference>
<dbReference type="InterPro" id="IPR011042">
    <property type="entry name" value="6-blade_b-propeller_TolB-like"/>
</dbReference>
<dbReference type="InterPro" id="IPR018119">
    <property type="entry name" value="Strictosidine_synth_cons-reg"/>
</dbReference>
<dbReference type="SUPFAM" id="SSF63829">
    <property type="entry name" value="Calcium-dependent phosphotriesterase"/>
    <property type="match status" value="1"/>
</dbReference>
<evidence type="ECO:0000256" key="1">
    <source>
        <dbReference type="ARBA" id="ARBA00009191"/>
    </source>
</evidence>
<protein>
    <recommendedName>
        <fullName evidence="6">Strictosidine synthase conserved region domain-containing protein</fullName>
    </recommendedName>
</protein>
<keyword evidence="2" id="KW-0597">Phosphoprotein</keyword>
<proteinExistence type="inferred from homology"/>
<evidence type="ECO:0000313" key="7">
    <source>
        <dbReference type="EMBL" id="KAL3874417.1"/>
    </source>
</evidence>
<dbReference type="EMBL" id="JBJQND010000006">
    <property type="protein sequence ID" value="KAL3874418.1"/>
    <property type="molecule type" value="Genomic_DNA"/>
</dbReference>
<dbReference type="AlphaFoldDB" id="A0ABD3WNW1"/>
<evidence type="ECO:0000256" key="4">
    <source>
        <dbReference type="SAM" id="MobiDB-lite"/>
    </source>
</evidence>
<evidence type="ECO:0000313" key="8">
    <source>
        <dbReference type="Proteomes" id="UP001634394"/>
    </source>
</evidence>
<keyword evidence="5" id="KW-1133">Transmembrane helix</keyword>
<evidence type="ECO:0000256" key="2">
    <source>
        <dbReference type="ARBA" id="ARBA00022553"/>
    </source>
</evidence>
<evidence type="ECO:0000259" key="6">
    <source>
        <dbReference type="Pfam" id="PF03088"/>
    </source>
</evidence>
<dbReference type="Proteomes" id="UP001634394">
    <property type="component" value="Unassembled WGS sequence"/>
</dbReference>
<reference evidence="7 8" key="1">
    <citation type="submission" date="2024-11" db="EMBL/GenBank/DDBJ databases">
        <title>Chromosome-level genome assembly of the freshwater bivalve Anodonta woodiana.</title>
        <authorList>
            <person name="Chen X."/>
        </authorList>
    </citation>
    <scope>NUCLEOTIDE SEQUENCE [LARGE SCALE GENOMIC DNA]</scope>
    <source>
        <strain evidence="7">MN2024</strain>
        <tissue evidence="7">Gills</tissue>
    </source>
</reference>
<keyword evidence="5" id="KW-0812">Transmembrane</keyword>
<dbReference type="EMBL" id="JBJQND010000006">
    <property type="protein sequence ID" value="KAL3874417.1"/>
    <property type="molecule type" value="Genomic_DNA"/>
</dbReference>
<dbReference type="PANTHER" id="PTHR10426:SF88">
    <property type="entry name" value="ADIPOCYTE PLASMA MEMBRANE-ASSOCIATED PROTEIN HEMOMUCIN-RELATED"/>
    <property type="match status" value="1"/>
</dbReference>
<keyword evidence="3" id="KW-0325">Glycoprotein</keyword>
<comment type="caution">
    <text evidence="7">The sequence shown here is derived from an EMBL/GenBank/DDBJ whole genome shotgun (WGS) entry which is preliminary data.</text>
</comment>
<keyword evidence="8" id="KW-1185">Reference proteome</keyword>
<organism evidence="7 8">
    <name type="scientific">Sinanodonta woodiana</name>
    <name type="common">Chinese pond mussel</name>
    <name type="synonym">Anodonta woodiana</name>
    <dbReference type="NCBI Taxonomy" id="1069815"/>
    <lineage>
        <taxon>Eukaryota</taxon>
        <taxon>Metazoa</taxon>
        <taxon>Spiralia</taxon>
        <taxon>Lophotrochozoa</taxon>
        <taxon>Mollusca</taxon>
        <taxon>Bivalvia</taxon>
        <taxon>Autobranchia</taxon>
        <taxon>Heteroconchia</taxon>
        <taxon>Palaeoheterodonta</taxon>
        <taxon>Unionida</taxon>
        <taxon>Unionoidea</taxon>
        <taxon>Unionidae</taxon>
        <taxon>Unioninae</taxon>
        <taxon>Sinanodonta</taxon>
    </lineage>
</organism>